<dbReference type="AlphaFoldDB" id="A0AAV2NBG0"/>
<feature type="region of interest" description="Disordered" evidence="1">
    <location>
        <begin position="62"/>
        <end position="92"/>
    </location>
</feature>
<sequence>MLTQLCALMSNQIRFQQDQARQQQEIFKDQARQQQEMFKQVLVALNSSDATSQSRNHTDFYYTSASDQDVNTSNVTQVSVNPSMSSTTLQDF</sequence>
<proteinExistence type="predicted"/>
<reference evidence="2" key="1">
    <citation type="submission" date="2024-04" db="EMBL/GenBank/DDBJ databases">
        <authorList>
            <consortium name="Molecular Ecology Group"/>
        </authorList>
    </citation>
    <scope>NUCLEOTIDE SEQUENCE</scope>
</reference>
<gene>
    <name evidence="2" type="ORF">LPLAT_LOCUS3501</name>
</gene>
<accession>A0AAV2NBG0</accession>
<evidence type="ECO:0000313" key="3">
    <source>
        <dbReference type="Proteomes" id="UP001497644"/>
    </source>
</evidence>
<feature type="compositionally biased region" description="Polar residues" evidence="1">
    <location>
        <begin position="82"/>
        <end position="92"/>
    </location>
</feature>
<name>A0AAV2NBG0_9HYME</name>
<evidence type="ECO:0000313" key="2">
    <source>
        <dbReference type="EMBL" id="CAL1677473.1"/>
    </source>
</evidence>
<keyword evidence="3" id="KW-1185">Reference proteome</keyword>
<dbReference type="EMBL" id="OZ034836">
    <property type="protein sequence ID" value="CAL1677473.1"/>
    <property type="molecule type" value="Genomic_DNA"/>
</dbReference>
<feature type="compositionally biased region" description="Low complexity" evidence="1">
    <location>
        <begin position="70"/>
        <end position="81"/>
    </location>
</feature>
<evidence type="ECO:0000256" key="1">
    <source>
        <dbReference type="SAM" id="MobiDB-lite"/>
    </source>
</evidence>
<organism evidence="2 3">
    <name type="scientific">Lasius platythorax</name>
    <dbReference type="NCBI Taxonomy" id="488582"/>
    <lineage>
        <taxon>Eukaryota</taxon>
        <taxon>Metazoa</taxon>
        <taxon>Ecdysozoa</taxon>
        <taxon>Arthropoda</taxon>
        <taxon>Hexapoda</taxon>
        <taxon>Insecta</taxon>
        <taxon>Pterygota</taxon>
        <taxon>Neoptera</taxon>
        <taxon>Endopterygota</taxon>
        <taxon>Hymenoptera</taxon>
        <taxon>Apocrita</taxon>
        <taxon>Aculeata</taxon>
        <taxon>Formicoidea</taxon>
        <taxon>Formicidae</taxon>
        <taxon>Formicinae</taxon>
        <taxon>Lasius</taxon>
        <taxon>Lasius</taxon>
    </lineage>
</organism>
<dbReference type="Proteomes" id="UP001497644">
    <property type="component" value="Chromosome 13"/>
</dbReference>
<protein>
    <submittedName>
        <fullName evidence="2">Uncharacterized protein</fullName>
    </submittedName>
</protein>